<organism evidence="2 3">
    <name type="scientific">Lactiplantibacillus mudanjiangensis</name>
    <dbReference type="NCBI Taxonomy" id="1296538"/>
    <lineage>
        <taxon>Bacteria</taxon>
        <taxon>Bacillati</taxon>
        <taxon>Bacillota</taxon>
        <taxon>Bacilli</taxon>
        <taxon>Lactobacillales</taxon>
        <taxon>Lactobacillaceae</taxon>
        <taxon>Lactiplantibacillus</taxon>
    </lineage>
</organism>
<reference evidence="2 3" key="1">
    <citation type="submission" date="2018-11" db="EMBL/GenBank/DDBJ databases">
        <authorList>
            <person name="Wuyts S."/>
        </authorList>
    </citation>
    <scope>NUCLEOTIDE SEQUENCE [LARGE SCALE GENOMIC DNA]</scope>
    <source>
        <strain evidence="2">Lactobacillus mudanjiangensis AMBF249</strain>
    </source>
</reference>
<proteinExistence type="predicted"/>
<evidence type="ECO:0000256" key="1">
    <source>
        <dbReference type="SAM" id="SignalP"/>
    </source>
</evidence>
<evidence type="ECO:0008006" key="4">
    <source>
        <dbReference type="Google" id="ProtNLM"/>
    </source>
</evidence>
<name>A0A660E1P6_9LACO</name>
<dbReference type="RefSeq" id="WP_130852047.1">
    <property type="nucleotide sequence ID" value="NZ_UYIG01000130.1"/>
</dbReference>
<evidence type="ECO:0000313" key="3">
    <source>
        <dbReference type="Proteomes" id="UP000289996"/>
    </source>
</evidence>
<feature type="signal peptide" evidence="1">
    <location>
        <begin position="1"/>
        <end position="28"/>
    </location>
</feature>
<dbReference type="OrthoDB" id="2276332at2"/>
<accession>A0A660E1P6</accession>
<dbReference type="SUPFAM" id="SSF63829">
    <property type="entry name" value="Calcium-dependent phosphotriesterase"/>
    <property type="match status" value="1"/>
</dbReference>
<keyword evidence="3" id="KW-1185">Reference proteome</keyword>
<dbReference type="Proteomes" id="UP000289996">
    <property type="component" value="Unassembled WGS sequence"/>
</dbReference>
<sequence length="480" mass="53137">MKQIKVIGLLLGCSLLLNVALSPLAGQAATTTYHVSKLKATKHRDYYVPSHAYHHVSWYLGLHGKKATLTKAASLTKATRTTYTSVKQLKLKRGKKTTTLLGVRTSSKATVVWINKSYLRIGKNPNRIRATRTAKGHYQQHGNALDWFNPKHFKTLRNADYYVTTYPFARSSDYQASAYQKTVTTIKAVAGNHLADFKTLAYLPITMKTSGDYSNPQSVVMTPHGQGMYIMQTTHSYATTGRVVYYDLAALKAYGITHDHMARLRRASHDKAVNKLTATDRAILKHVKIGPQFKTGHGQSLAYNPHNHQLWFIGHGGKHANLQQLSKKALKPIKKISFKLNSKISMGSVLTFDNHGTAYFYSSAPKVGSAPKGSVKLFAGKIGKTTVRFHLVMQGLRYSPGTIAQAMSYNPQRNQLYLVSNGSITSLPVNHLGHLKSSAIESTMFQTTREFEGLSFTTNGGAYLLVNRGAEVLKATTNNF</sequence>
<feature type="chain" id="PRO_5024928416" description="Extracellular protein" evidence="1">
    <location>
        <begin position="29"/>
        <end position="480"/>
    </location>
</feature>
<keyword evidence="1" id="KW-0732">Signal</keyword>
<dbReference type="EMBL" id="UYIG01000130">
    <property type="protein sequence ID" value="VDG29256.1"/>
    <property type="molecule type" value="Genomic_DNA"/>
</dbReference>
<gene>
    <name evidence="2" type="ORF">MUDAN_MDHGFNIF_00937</name>
</gene>
<evidence type="ECO:0000313" key="2">
    <source>
        <dbReference type="EMBL" id="VDG29256.1"/>
    </source>
</evidence>
<protein>
    <recommendedName>
        <fullName evidence="4">Extracellular protein</fullName>
    </recommendedName>
</protein>
<dbReference type="AlphaFoldDB" id="A0A660E1P6"/>